<reference evidence="8" key="2">
    <citation type="submission" date="2021-04" db="EMBL/GenBank/DDBJ databases">
        <authorList>
            <person name="Gilroy R."/>
        </authorList>
    </citation>
    <scope>NUCLEOTIDE SEQUENCE</scope>
    <source>
        <strain evidence="8">ChiGjej4B4-7305</strain>
    </source>
</reference>
<keyword evidence="5 8" id="KW-0378">Hydrolase</keyword>
<evidence type="ECO:0000256" key="6">
    <source>
        <dbReference type="RuleBase" id="RU004168"/>
    </source>
</evidence>
<comment type="catalytic activity">
    <reaction evidence="4 5">
        <text>an acyl phosphate + H2O = a carboxylate + phosphate + H(+)</text>
        <dbReference type="Rhea" id="RHEA:14965"/>
        <dbReference type="ChEBI" id="CHEBI:15377"/>
        <dbReference type="ChEBI" id="CHEBI:15378"/>
        <dbReference type="ChEBI" id="CHEBI:29067"/>
        <dbReference type="ChEBI" id="CHEBI:43474"/>
        <dbReference type="ChEBI" id="CHEBI:59918"/>
        <dbReference type="EC" id="3.6.1.7"/>
    </reaction>
</comment>
<dbReference type="EMBL" id="DXBY01000222">
    <property type="protein sequence ID" value="HIZ36675.1"/>
    <property type="molecule type" value="Genomic_DNA"/>
</dbReference>
<dbReference type="GO" id="GO:0003998">
    <property type="term" value="F:acylphosphatase activity"/>
    <property type="evidence" value="ECO:0007669"/>
    <property type="project" value="UniProtKB-EC"/>
</dbReference>
<dbReference type="Gene3D" id="3.30.470.20">
    <property type="entry name" value="ATP-grasp fold, B domain"/>
    <property type="match status" value="1"/>
</dbReference>
<evidence type="ECO:0000256" key="3">
    <source>
        <dbReference type="ARBA" id="ARBA00015991"/>
    </source>
</evidence>
<comment type="caution">
    <text evidence="8">The sequence shown here is derived from an EMBL/GenBank/DDBJ whole genome shotgun (WGS) entry which is preliminary data.</text>
</comment>
<accession>A0A9D2EG38</accession>
<evidence type="ECO:0000313" key="8">
    <source>
        <dbReference type="EMBL" id="HIZ36675.1"/>
    </source>
</evidence>
<evidence type="ECO:0000313" key="9">
    <source>
        <dbReference type="Proteomes" id="UP000824037"/>
    </source>
</evidence>
<feature type="domain" description="Acylphosphatase-like" evidence="7">
    <location>
        <begin position="90"/>
        <end position="176"/>
    </location>
</feature>
<dbReference type="Proteomes" id="UP000824037">
    <property type="component" value="Unassembled WGS sequence"/>
</dbReference>
<dbReference type="EC" id="3.6.1.7" evidence="2 5"/>
<evidence type="ECO:0000256" key="1">
    <source>
        <dbReference type="ARBA" id="ARBA00005614"/>
    </source>
</evidence>
<dbReference type="InterPro" id="IPR001792">
    <property type="entry name" value="Acylphosphatase-like_dom"/>
</dbReference>
<sequence length="186" mass="20264">LHPSILEASVAAVKAIPGLAFCGVDFLLEDHRKPLAEQEAGICELNAHAAIGNCEYPTYGAPRQVARTFMDACIQRYDLNVWDTPAEALSLRLVVRGRVTGVGYREWLRRHARNYGLDGWVRNRGRRSVEVVIAGETVAASALAAAAVLGPTRARPTSVTTEHVERPAVTGFTIVKRPPQELASVR</sequence>
<dbReference type="Gene3D" id="3.30.70.100">
    <property type="match status" value="1"/>
</dbReference>
<comment type="similarity">
    <text evidence="1 6">Belongs to the acylphosphatase family.</text>
</comment>
<dbReference type="AlphaFoldDB" id="A0A9D2EG38"/>
<dbReference type="PANTHER" id="PTHR47268:SF4">
    <property type="entry name" value="ACYLPHOSPHATASE"/>
    <property type="match status" value="1"/>
</dbReference>
<evidence type="ECO:0000259" key="7">
    <source>
        <dbReference type="PROSITE" id="PS51160"/>
    </source>
</evidence>
<dbReference type="Pfam" id="PF00708">
    <property type="entry name" value="Acylphosphatase"/>
    <property type="match status" value="1"/>
</dbReference>
<feature type="active site" evidence="5">
    <location>
        <position position="123"/>
    </location>
</feature>
<gene>
    <name evidence="8" type="ORF">H9815_12930</name>
</gene>
<feature type="active site" evidence="5">
    <location>
        <position position="105"/>
    </location>
</feature>
<proteinExistence type="inferred from homology"/>
<evidence type="ECO:0000256" key="2">
    <source>
        <dbReference type="ARBA" id="ARBA00012150"/>
    </source>
</evidence>
<dbReference type="PROSITE" id="PS51160">
    <property type="entry name" value="ACYLPHOSPHATASE_3"/>
    <property type="match status" value="1"/>
</dbReference>
<protein>
    <recommendedName>
        <fullName evidence="3 5">acylphosphatase</fullName>
        <ecNumber evidence="2 5">3.6.1.7</ecNumber>
    </recommendedName>
</protein>
<dbReference type="SUPFAM" id="SSF54975">
    <property type="entry name" value="Acylphosphatase/BLUF domain-like"/>
    <property type="match status" value="1"/>
</dbReference>
<reference evidence="8" key="1">
    <citation type="journal article" date="2021" name="PeerJ">
        <title>Extensive microbial diversity within the chicken gut microbiome revealed by metagenomics and culture.</title>
        <authorList>
            <person name="Gilroy R."/>
            <person name="Ravi A."/>
            <person name="Getino M."/>
            <person name="Pursley I."/>
            <person name="Horton D.L."/>
            <person name="Alikhan N.F."/>
            <person name="Baker D."/>
            <person name="Gharbi K."/>
            <person name="Hall N."/>
            <person name="Watson M."/>
            <person name="Adriaenssens E.M."/>
            <person name="Foster-Nyarko E."/>
            <person name="Jarju S."/>
            <person name="Secka A."/>
            <person name="Antonio M."/>
            <person name="Oren A."/>
            <person name="Chaudhuri R.R."/>
            <person name="La Ragione R."/>
            <person name="Hildebrand F."/>
            <person name="Pallen M.J."/>
        </authorList>
    </citation>
    <scope>NUCLEOTIDE SEQUENCE</scope>
    <source>
        <strain evidence="8">ChiGjej4B4-7305</strain>
    </source>
</reference>
<name>A0A9D2EG38_9MICO</name>
<organism evidence="8 9">
    <name type="scientific">Candidatus Ruania gallistercoris</name>
    <dbReference type="NCBI Taxonomy" id="2838746"/>
    <lineage>
        <taxon>Bacteria</taxon>
        <taxon>Bacillati</taxon>
        <taxon>Actinomycetota</taxon>
        <taxon>Actinomycetes</taxon>
        <taxon>Micrococcales</taxon>
        <taxon>Ruaniaceae</taxon>
        <taxon>Ruania</taxon>
    </lineage>
</organism>
<dbReference type="InterPro" id="IPR020456">
    <property type="entry name" value="Acylphosphatase"/>
</dbReference>
<dbReference type="InterPro" id="IPR036046">
    <property type="entry name" value="Acylphosphatase-like_dom_sf"/>
</dbReference>
<feature type="non-terminal residue" evidence="8">
    <location>
        <position position="1"/>
    </location>
</feature>
<dbReference type="PANTHER" id="PTHR47268">
    <property type="entry name" value="ACYLPHOSPHATASE"/>
    <property type="match status" value="1"/>
</dbReference>
<evidence type="ECO:0000256" key="5">
    <source>
        <dbReference type="PROSITE-ProRule" id="PRU00520"/>
    </source>
</evidence>
<evidence type="ECO:0000256" key="4">
    <source>
        <dbReference type="ARBA" id="ARBA00047645"/>
    </source>
</evidence>